<keyword evidence="4" id="KW-1185">Reference proteome</keyword>
<dbReference type="InterPro" id="IPR009492">
    <property type="entry name" value="TniQ"/>
</dbReference>
<evidence type="ECO:0000313" key="4">
    <source>
        <dbReference type="Proteomes" id="UP000306628"/>
    </source>
</evidence>
<dbReference type="EMBL" id="VCKX01000543">
    <property type="protein sequence ID" value="TMR10111.1"/>
    <property type="molecule type" value="Genomic_DNA"/>
</dbReference>
<dbReference type="AlphaFoldDB" id="A0A5S4F1Z3"/>
<reference evidence="3 4" key="1">
    <citation type="submission" date="2019-05" db="EMBL/GenBank/DDBJ databases">
        <title>Draft genome sequence of Nonomuraea zeae DSM 100528.</title>
        <authorList>
            <person name="Saricaoglu S."/>
            <person name="Isik K."/>
        </authorList>
    </citation>
    <scope>NUCLEOTIDE SEQUENCE [LARGE SCALE GENOMIC DNA]</scope>
    <source>
        <strain evidence="3 4">DSM 100528</strain>
    </source>
</reference>
<dbReference type="Proteomes" id="UP000306628">
    <property type="component" value="Unassembled WGS sequence"/>
</dbReference>
<gene>
    <name evidence="3" type="ORF">ETD85_60800</name>
</gene>
<organism evidence="3 4">
    <name type="scientific">Nonomuraea zeae</name>
    <dbReference type="NCBI Taxonomy" id="1642303"/>
    <lineage>
        <taxon>Bacteria</taxon>
        <taxon>Bacillati</taxon>
        <taxon>Actinomycetota</taxon>
        <taxon>Actinomycetes</taxon>
        <taxon>Streptosporangiales</taxon>
        <taxon>Streptosporangiaceae</taxon>
        <taxon>Nonomuraea</taxon>
    </lineage>
</organism>
<proteinExistence type="predicted"/>
<dbReference type="OrthoDB" id="4508519at2"/>
<feature type="domain" description="TniQ" evidence="2">
    <location>
        <begin position="19"/>
        <end position="143"/>
    </location>
</feature>
<evidence type="ECO:0000256" key="1">
    <source>
        <dbReference type="SAM" id="MobiDB-lite"/>
    </source>
</evidence>
<protein>
    <recommendedName>
        <fullName evidence="2">TniQ domain-containing protein</fullName>
    </recommendedName>
</protein>
<dbReference type="Pfam" id="PF06527">
    <property type="entry name" value="TniQ"/>
    <property type="match status" value="1"/>
</dbReference>
<sequence>MISPPVFISWKAPPLQLLPRRPAPILDETLDSYLNRLATANHLEPSSLRELLSGSRLKSVPVPPHRLARLTGYPQRSLRYAILELCTPDELGSMKLDGRPRPGEAHQCRSFCGSCLLKHDVSPNNGSPVRWHHFEDVICWRHRRWIAFSGETAEPQPRLHHVEDVLHANRQHRRLCRRYGRKALMTAFHDADYIFSSWTSAGRHQERFGKRMVTLAGQDWKLTTNQHGPAQAAGRYPPGRCPHPSACHACLASPRPVAEARHDLQRRAGPPRGDPANGRPRLCQARPELERFSKRRALSMD</sequence>
<name>A0A5S4F1Z3_9ACTN</name>
<evidence type="ECO:0000259" key="2">
    <source>
        <dbReference type="Pfam" id="PF06527"/>
    </source>
</evidence>
<comment type="caution">
    <text evidence="3">The sequence shown here is derived from an EMBL/GenBank/DDBJ whole genome shotgun (WGS) entry which is preliminary data.</text>
</comment>
<feature type="region of interest" description="Disordered" evidence="1">
    <location>
        <begin position="258"/>
        <end position="301"/>
    </location>
</feature>
<evidence type="ECO:0000313" key="3">
    <source>
        <dbReference type="EMBL" id="TMR10111.1"/>
    </source>
</evidence>
<accession>A0A5S4F1Z3</accession>